<proteinExistence type="predicted"/>
<gene>
    <name evidence="5" type="ORF">MHPYR_300077</name>
</gene>
<keyword evidence="3" id="KW-0143">Chaperone</keyword>
<dbReference type="Gene3D" id="3.90.640.10">
    <property type="entry name" value="Actin, Chain A, domain 4"/>
    <property type="match status" value="1"/>
</dbReference>
<keyword evidence="2" id="KW-0067">ATP-binding</keyword>
<feature type="compositionally biased region" description="Low complexity" evidence="4">
    <location>
        <begin position="521"/>
        <end position="544"/>
    </location>
</feature>
<evidence type="ECO:0000256" key="1">
    <source>
        <dbReference type="ARBA" id="ARBA00022741"/>
    </source>
</evidence>
<dbReference type="AlphaFoldDB" id="A0A1Y5PCB3"/>
<evidence type="ECO:0000256" key="3">
    <source>
        <dbReference type="ARBA" id="ARBA00023186"/>
    </source>
</evidence>
<dbReference type="GO" id="GO:0005524">
    <property type="term" value="F:ATP binding"/>
    <property type="evidence" value="ECO:0007669"/>
    <property type="project" value="UniProtKB-KW"/>
</dbReference>
<feature type="region of interest" description="Disordered" evidence="4">
    <location>
        <begin position="443"/>
        <end position="571"/>
    </location>
</feature>
<dbReference type="Gene3D" id="3.30.420.40">
    <property type="match status" value="2"/>
</dbReference>
<reference evidence="5" key="1">
    <citation type="submission" date="2016-03" db="EMBL/GenBank/DDBJ databases">
        <authorList>
            <person name="Ploux O."/>
        </authorList>
    </citation>
    <scope>NUCLEOTIDE SEQUENCE</scope>
    <source>
        <strain evidence="5">UC10</strain>
    </source>
</reference>
<protein>
    <submittedName>
        <fullName evidence="5">ATPase BadF/BadG/BcrA/BcrD type</fullName>
    </submittedName>
</protein>
<evidence type="ECO:0000313" key="5">
    <source>
        <dbReference type="EMBL" id="SBS76322.1"/>
    </source>
</evidence>
<organism evidence="5">
    <name type="scientific">uncultured Mycobacterium sp</name>
    <dbReference type="NCBI Taxonomy" id="171292"/>
    <lineage>
        <taxon>Bacteria</taxon>
        <taxon>Bacillati</taxon>
        <taxon>Actinomycetota</taxon>
        <taxon>Actinomycetes</taxon>
        <taxon>Mycobacteriales</taxon>
        <taxon>Mycobacteriaceae</taxon>
        <taxon>Mycobacterium</taxon>
        <taxon>environmental samples</taxon>
    </lineage>
</organism>
<feature type="compositionally biased region" description="Pro residues" evidence="4">
    <location>
        <begin position="494"/>
        <end position="520"/>
    </location>
</feature>
<name>A0A1Y5PCB3_9MYCO</name>
<dbReference type="SUPFAM" id="SSF53067">
    <property type="entry name" value="Actin-like ATPase domain"/>
    <property type="match status" value="1"/>
</dbReference>
<dbReference type="Pfam" id="PF00012">
    <property type="entry name" value="HSP70"/>
    <property type="match status" value="1"/>
</dbReference>
<dbReference type="InterPro" id="IPR043129">
    <property type="entry name" value="ATPase_NBD"/>
</dbReference>
<feature type="compositionally biased region" description="Low complexity" evidence="4">
    <location>
        <begin position="443"/>
        <end position="493"/>
    </location>
</feature>
<evidence type="ECO:0000256" key="2">
    <source>
        <dbReference type="ARBA" id="ARBA00022840"/>
    </source>
</evidence>
<dbReference type="PANTHER" id="PTHR42749">
    <property type="entry name" value="CELL SHAPE-DETERMINING PROTEIN MREB"/>
    <property type="match status" value="1"/>
</dbReference>
<keyword evidence="1" id="KW-0547">Nucleotide-binding</keyword>
<dbReference type="EMBL" id="FLQS01000024">
    <property type="protein sequence ID" value="SBS76322.1"/>
    <property type="molecule type" value="Genomic_DNA"/>
</dbReference>
<evidence type="ECO:0000256" key="4">
    <source>
        <dbReference type="SAM" id="MobiDB-lite"/>
    </source>
</evidence>
<dbReference type="InterPro" id="IPR013126">
    <property type="entry name" value="Hsp_70_fam"/>
</dbReference>
<dbReference type="GO" id="GO:0140662">
    <property type="term" value="F:ATP-dependent protein folding chaperone"/>
    <property type="evidence" value="ECO:0007669"/>
    <property type="project" value="InterPro"/>
</dbReference>
<dbReference type="PANTHER" id="PTHR42749:SF1">
    <property type="entry name" value="CELL SHAPE-DETERMINING PROTEIN MREB"/>
    <property type="match status" value="1"/>
</dbReference>
<accession>A0A1Y5PCB3</accession>
<sequence length="581" mass="58836">MTDPTRPAVGLSVGATTLAAVTPDNSVTRAPVVTLPGGMVISDFVDRVGDPVGIVASDGSVHHASTLLADALRSLAYAATSGRRLPPATAITYPAHWRPSAVEALRAAIRQIPEWAAEEPLLIPDTTAALTALAANPGLPTRGVVALCDFGGSGTSVTLVDGLTPIGPTLRHHDFSGDLIDQGLLAHVVAELSAGGTFDVTGTSAIGSLTRLRAQCRAAKERLSTVTVTALPAELPNFRGDVRLTRTELDDAAGRALSEFVAVLQDTMERAGVRPTDLAAVASIGGGAAIPVITTTLSEHLRVPVITTPRPSLTGAIGGALRAARGPADDSATAMAPAPVVLAAPVAPIEQAPATGVALAWSEAPDLAPLAEPVPAPADLNERVAPIARPMLDFEPDPVDPASAKESAPAWYRRPMPVVAAALGVIVLAGAGTAVALTADSSVAPVTPTPSITSTPQAAPATAAPSGDPSAAPVQNQAVQQAPVPVTQTQIVQAPPPPPVTTEAPPPPPVTTEAPPPPPVTETQTTTVVTTEVSTPPPVTQTETATVPPSPPTQQPRFIPTIPPIPTIPGLPQIFVQPPSG</sequence>